<dbReference type="OrthoDB" id="9789181at2"/>
<evidence type="ECO:0000259" key="3">
    <source>
        <dbReference type="PROSITE" id="PS50110"/>
    </source>
</evidence>
<dbReference type="InterPro" id="IPR001789">
    <property type="entry name" value="Sig_transdc_resp-reg_receiver"/>
</dbReference>
<proteinExistence type="predicted"/>
<evidence type="ECO:0000256" key="2">
    <source>
        <dbReference type="PROSITE-ProRule" id="PRU00169"/>
    </source>
</evidence>
<dbReference type="SUPFAM" id="SSF52172">
    <property type="entry name" value="CheY-like"/>
    <property type="match status" value="1"/>
</dbReference>
<comment type="caution">
    <text evidence="4">The sequence shown here is derived from an EMBL/GenBank/DDBJ whole genome shotgun (WGS) entry which is preliminary data.</text>
</comment>
<dbReference type="Proteomes" id="UP000315908">
    <property type="component" value="Unassembled WGS sequence"/>
</dbReference>
<feature type="domain" description="Response regulatory" evidence="3">
    <location>
        <begin position="5"/>
        <end position="119"/>
    </location>
</feature>
<keyword evidence="1 2" id="KW-0597">Phosphoprotein</keyword>
<protein>
    <submittedName>
        <fullName evidence="4">Response regulator receiver domain-containing protein</fullName>
    </submittedName>
</protein>
<reference evidence="4 5" key="1">
    <citation type="journal article" date="2015" name="Stand. Genomic Sci.">
        <title>Genomic Encyclopedia of Bacterial and Archaeal Type Strains, Phase III: the genomes of soil and plant-associated and newly described type strains.</title>
        <authorList>
            <person name="Whitman W.B."/>
            <person name="Woyke T."/>
            <person name="Klenk H.P."/>
            <person name="Zhou Y."/>
            <person name="Lilburn T.G."/>
            <person name="Beck B.J."/>
            <person name="De Vos P."/>
            <person name="Vandamme P."/>
            <person name="Eisen J.A."/>
            <person name="Garrity G."/>
            <person name="Hugenholtz P."/>
            <person name="Kyrpides N.C."/>
        </authorList>
    </citation>
    <scope>NUCLEOTIDE SEQUENCE [LARGE SCALE GENOMIC DNA]</scope>
    <source>
        <strain evidence="4 5">CGMCC 1.6855</strain>
    </source>
</reference>
<dbReference type="AlphaFoldDB" id="A0A562M1C5"/>
<dbReference type="PANTHER" id="PTHR44591:SF23">
    <property type="entry name" value="CHEY SUBFAMILY"/>
    <property type="match status" value="1"/>
</dbReference>
<dbReference type="Gene3D" id="3.40.50.2300">
    <property type="match status" value="1"/>
</dbReference>
<dbReference type="InterPro" id="IPR011006">
    <property type="entry name" value="CheY-like_superfamily"/>
</dbReference>
<organism evidence="4 5">
    <name type="scientific">Sphingobacterium siyangense</name>
    <dbReference type="NCBI Taxonomy" id="459529"/>
    <lineage>
        <taxon>Bacteria</taxon>
        <taxon>Pseudomonadati</taxon>
        <taxon>Bacteroidota</taxon>
        <taxon>Sphingobacteriia</taxon>
        <taxon>Sphingobacteriales</taxon>
        <taxon>Sphingobacteriaceae</taxon>
        <taxon>Sphingobacterium</taxon>
    </lineage>
</organism>
<dbReference type="InterPro" id="IPR050595">
    <property type="entry name" value="Bact_response_regulator"/>
</dbReference>
<gene>
    <name evidence="4" type="ORF">IQ31_05497</name>
</gene>
<dbReference type="GeneID" id="97181067"/>
<evidence type="ECO:0000313" key="5">
    <source>
        <dbReference type="Proteomes" id="UP000315908"/>
    </source>
</evidence>
<evidence type="ECO:0000313" key="4">
    <source>
        <dbReference type="EMBL" id="TWI13653.1"/>
    </source>
</evidence>
<accession>A0A562M1C5</accession>
<sequence>MEKKKILLFDDDKQLLEMISMILESFGYSVAVSSTSHDVIEKVTETKPDLILMDNWIPSIGGIEATQLLKNHQEFKRIPVIYLSANKDIESLAKLAGADDYLEKPFDIVDLEKVINKMLNLNY</sequence>
<dbReference type="RefSeq" id="WP_070568401.1">
    <property type="nucleotide sequence ID" value="NZ_DAIRPU010000050.1"/>
</dbReference>
<dbReference type="EMBL" id="VLKR01000058">
    <property type="protein sequence ID" value="TWI13653.1"/>
    <property type="molecule type" value="Genomic_DNA"/>
</dbReference>
<dbReference type="GO" id="GO:0000160">
    <property type="term" value="P:phosphorelay signal transduction system"/>
    <property type="evidence" value="ECO:0007669"/>
    <property type="project" value="InterPro"/>
</dbReference>
<dbReference type="PROSITE" id="PS50110">
    <property type="entry name" value="RESPONSE_REGULATORY"/>
    <property type="match status" value="1"/>
</dbReference>
<name>A0A562M1C5_9SPHI</name>
<feature type="modified residue" description="4-aspartylphosphate" evidence="2">
    <location>
        <position position="54"/>
    </location>
</feature>
<dbReference type="Pfam" id="PF00072">
    <property type="entry name" value="Response_reg"/>
    <property type="match status" value="1"/>
</dbReference>
<dbReference type="SMART" id="SM00448">
    <property type="entry name" value="REC"/>
    <property type="match status" value="1"/>
</dbReference>
<evidence type="ECO:0000256" key="1">
    <source>
        <dbReference type="ARBA" id="ARBA00022553"/>
    </source>
</evidence>
<dbReference type="PANTHER" id="PTHR44591">
    <property type="entry name" value="STRESS RESPONSE REGULATOR PROTEIN 1"/>
    <property type="match status" value="1"/>
</dbReference>